<dbReference type="PROSITE" id="PS51257">
    <property type="entry name" value="PROKAR_LIPOPROTEIN"/>
    <property type="match status" value="1"/>
</dbReference>
<evidence type="ECO:0000256" key="1">
    <source>
        <dbReference type="PROSITE-ProRule" id="PRU00339"/>
    </source>
</evidence>
<proteinExistence type="predicted"/>
<gene>
    <name evidence="2" type="ORF">CFH80_07630</name>
</gene>
<name>A0A2D3W3H1_9BACT</name>
<accession>A0A2D3W3H1</accession>
<organism evidence="2 3">
    <name type="scientific">Sulfurospirillum cavolei</name>
    <dbReference type="NCBI Taxonomy" id="366522"/>
    <lineage>
        <taxon>Bacteria</taxon>
        <taxon>Pseudomonadati</taxon>
        <taxon>Campylobacterota</taxon>
        <taxon>Epsilonproteobacteria</taxon>
        <taxon>Campylobacterales</taxon>
        <taxon>Sulfurospirillaceae</taxon>
        <taxon>Sulfurospirillum</taxon>
    </lineage>
</organism>
<sequence length="421" mass="49119">MSRYYSFIVVFFLLVGCSTKEVVFTETTKKVFEEEDNLILQALDYQQRGDYANAKRVYHVLYDQSQKKDYLTEEAGLAFVLQTQDAAALIDEGLRKYPEEKNFTRLHVGQLVKEKRYEEAEKEILSLIGTDKTVQHLSIAANLYLQMKNYDVALKYFESAYKLEPSEELLMNMVEVLYRFLDRKDDAMAYLETFASMEGCGQHVCYKLVEIYGRDRNVNGLIATYKKLYKENQNEEIAKKIVELMLYSKDIKGAIAFLEKSRFNEDLLLQIYATQKKFKNAYELAEELYDDTKNIDYLGKMAIYEYELNKNALSPEVLQSIMHKFEEVTAILNDSVYLNYYGYLLIDHTIDVKKGIALVERALKLEPDSPYYLDSLAWGYYKLGECQKAYDIMKDFDESISEPEVLSHINAIKQCLKEKQP</sequence>
<dbReference type="Proteomes" id="UP000231638">
    <property type="component" value="Unassembled WGS sequence"/>
</dbReference>
<dbReference type="EMBL" id="DLUG01000199">
    <property type="protein sequence ID" value="DAB35921.1"/>
    <property type="molecule type" value="Genomic_DNA"/>
</dbReference>
<dbReference type="InterPro" id="IPR011990">
    <property type="entry name" value="TPR-like_helical_dom_sf"/>
</dbReference>
<dbReference type="STRING" id="366522.GCA_001548055_01276"/>
<dbReference type="SUPFAM" id="SSF48452">
    <property type="entry name" value="TPR-like"/>
    <property type="match status" value="2"/>
</dbReference>
<dbReference type="Gene3D" id="1.25.40.10">
    <property type="entry name" value="Tetratricopeptide repeat domain"/>
    <property type="match status" value="2"/>
</dbReference>
<dbReference type="InterPro" id="IPR019734">
    <property type="entry name" value="TPR_rpt"/>
</dbReference>
<evidence type="ECO:0000313" key="2">
    <source>
        <dbReference type="EMBL" id="DAB35921.1"/>
    </source>
</evidence>
<evidence type="ECO:0000313" key="3">
    <source>
        <dbReference type="Proteomes" id="UP000231638"/>
    </source>
</evidence>
<reference evidence="2 3" key="1">
    <citation type="journal article" date="2017" name="Front. Microbiol.">
        <title>Comparative Genomic Analysis of the Class Epsilonproteobacteria and Proposed Reclassification to Epsilonbacteraeota (phyl. nov.).</title>
        <authorList>
            <person name="Waite D.W."/>
            <person name="Vanwonterghem I."/>
            <person name="Rinke C."/>
            <person name="Parks D.H."/>
            <person name="Zhang Y."/>
            <person name="Takai K."/>
            <person name="Sievert S.M."/>
            <person name="Simon J."/>
            <person name="Campbell B.J."/>
            <person name="Hanson T.E."/>
            <person name="Woyke T."/>
            <person name="Klotz M.G."/>
            <person name="Hugenholtz P."/>
        </authorList>
    </citation>
    <scope>NUCLEOTIDE SEQUENCE [LARGE SCALE GENOMIC DNA]</scope>
    <source>
        <strain evidence="2">UBA11420</strain>
    </source>
</reference>
<keyword evidence="1" id="KW-0802">TPR repeat</keyword>
<protein>
    <submittedName>
        <fullName evidence="2">Uncharacterized protein</fullName>
    </submittedName>
</protein>
<dbReference type="AlphaFoldDB" id="A0A2D3W3H1"/>
<dbReference type="PROSITE" id="PS50005">
    <property type="entry name" value="TPR"/>
    <property type="match status" value="1"/>
</dbReference>
<comment type="caution">
    <text evidence="2">The sequence shown here is derived from an EMBL/GenBank/DDBJ whole genome shotgun (WGS) entry which is preliminary data.</text>
</comment>
<feature type="repeat" description="TPR" evidence="1">
    <location>
        <begin position="134"/>
        <end position="167"/>
    </location>
</feature>